<keyword evidence="1" id="KW-0238">DNA-binding</keyword>
<evidence type="ECO:0000313" key="2">
    <source>
        <dbReference type="Proteomes" id="UP000593846"/>
    </source>
</evidence>
<accession>A0A7S6RC84</accession>
<sequence>MREYEFTLKFKVPNPMTDTGMFVDALYESGCDDAIIGTGTKGFIALDFIREAPSAYDAISSAINDVRKAIPQAEIVEASPNFVGVTDVAKLLGCSRQNIQKLLSKSISDPPPAVYGGSQSVWYLLDILTWLIEHKNYHIDESLLEIAKTTKSLNLVKQLEMLDCDTHRKFKDLVCASNISTS</sequence>
<dbReference type="GO" id="GO:0003677">
    <property type="term" value="F:DNA binding"/>
    <property type="evidence" value="ECO:0007669"/>
    <property type="project" value="UniProtKB-KW"/>
</dbReference>
<keyword evidence="2" id="KW-1185">Reference proteome</keyword>
<organism evidence="1 2">
    <name type="scientific">Anabaenopsis elenkinii CCIBt3563</name>
    <dbReference type="NCBI Taxonomy" id="2779889"/>
    <lineage>
        <taxon>Bacteria</taxon>
        <taxon>Bacillati</taxon>
        <taxon>Cyanobacteriota</taxon>
        <taxon>Cyanophyceae</taxon>
        <taxon>Nostocales</taxon>
        <taxon>Nodulariaceae</taxon>
        <taxon>Anabaenopsis</taxon>
    </lineage>
</organism>
<dbReference type="EMBL" id="CP063311">
    <property type="protein sequence ID" value="QOV22136.1"/>
    <property type="molecule type" value="Genomic_DNA"/>
</dbReference>
<protein>
    <submittedName>
        <fullName evidence="1">DNA-binding protein</fullName>
    </submittedName>
</protein>
<dbReference type="Proteomes" id="UP000593846">
    <property type="component" value="Chromosome"/>
</dbReference>
<proteinExistence type="predicted"/>
<dbReference type="RefSeq" id="WP_200987772.1">
    <property type="nucleotide sequence ID" value="NZ_CP063311.1"/>
</dbReference>
<reference evidence="2" key="1">
    <citation type="submission" date="2020-10" db="EMBL/GenBank/DDBJ databases">
        <title>Genome-based taxonomic classification of the species Anabaenopsis elenkinii.</title>
        <authorList>
            <person name="Delbaje E."/>
            <person name="Andreote A.P.D."/>
            <person name="Pellegrinetti T.A."/>
            <person name="Cruz R.B."/>
            <person name="Branco L.H.Z."/>
            <person name="Fiore M.F."/>
        </authorList>
    </citation>
    <scope>NUCLEOTIDE SEQUENCE [LARGE SCALE GENOMIC DNA]</scope>
    <source>
        <strain evidence="2">CCIBt3563</strain>
    </source>
</reference>
<gene>
    <name evidence="1" type="ORF">IM676_15795</name>
</gene>
<dbReference type="AlphaFoldDB" id="A0A7S6RC84"/>
<name>A0A7S6RC84_9CYAN</name>
<dbReference type="KEGG" id="aee:IM676_15795"/>
<evidence type="ECO:0000313" key="1">
    <source>
        <dbReference type="EMBL" id="QOV22136.1"/>
    </source>
</evidence>